<name>A0A7G9RLQ6_9BURK</name>
<accession>A0A7G9RLQ6</accession>
<dbReference type="InterPro" id="IPR014347">
    <property type="entry name" value="Tautomerase/MIF_sf"/>
</dbReference>
<keyword evidence="2" id="KW-1185">Reference proteome</keyword>
<dbReference type="AlphaFoldDB" id="A0A7G9RLQ6"/>
<dbReference type="PANTHER" id="PTHR37950">
    <property type="entry name" value="4-HYDROXYPHENYLACETATE CATABOLISM PROTEIN"/>
    <property type="match status" value="1"/>
</dbReference>
<reference evidence="1 2" key="1">
    <citation type="submission" date="2020-08" db="EMBL/GenBank/DDBJ databases">
        <title>Genome sequence of Diaphorobacter ruginosibacter DSM 27467T.</title>
        <authorList>
            <person name="Hyun D.-W."/>
            <person name="Bae J.-W."/>
        </authorList>
    </citation>
    <scope>NUCLEOTIDE SEQUENCE [LARGE SCALE GENOMIC DNA]</scope>
    <source>
        <strain evidence="1 2">DSM 27467</strain>
    </source>
</reference>
<organism evidence="1 2">
    <name type="scientific">Diaphorobacter ruginosibacter</name>
    <dbReference type="NCBI Taxonomy" id="1715720"/>
    <lineage>
        <taxon>Bacteria</taxon>
        <taxon>Pseudomonadati</taxon>
        <taxon>Pseudomonadota</taxon>
        <taxon>Betaproteobacteria</taxon>
        <taxon>Burkholderiales</taxon>
        <taxon>Comamonadaceae</taxon>
        <taxon>Diaphorobacter</taxon>
    </lineage>
</organism>
<sequence>MPHLVIDFSANLADFPEAQILKDVNAALCTSPEIKDEADVKSRTHRITHFEIGAQPENRGFVHAQLRLLSGRSPEAKNDLAERIAAVLRKHTPRPEGMMVQLSVEILDMDRGSYVKERL</sequence>
<gene>
    <name evidence="1" type="ORF">H9K76_18650</name>
</gene>
<dbReference type="GO" id="GO:0008704">
    <property type="term" value="F:5-carboxymethyl-2-hydroxymuconate delta-isomerase activity"/>
    <property type="evidence" value="ECO:0007669"/>
    <property type="project" value="InterPro"/>
</dbReference>
<dbReference type="InterPro" id="IPR004220">
    <property type="entry name" value="5-COMe_2-OHmuconate_Isoase"/>
</dbReference>
<evidence type="ECO:0000313" key="2">
    <source>
        <dbReference type="Proteomes" id="UP000515811"/>
    </source>
</evidence>
<dbReference type="SUPFAM" id="SSF55331">
    <property type="entry name" value="Tautomerase/MIF"/>
    <property type="match status" value="1"/>
</dbReference>
<dbReference type="RefSeq" id="WP_187596797.1">
    <property type="nucleotide sequence ID" value="NZ_CP060714.1"/>
</dbReference>
<dbReference type="CDD" id="cd00580">
    <property type="entry name" value="CHMI"/>
    <property type="match status" value="1"/>
</dbReference>
<proteinExistence type="predicted"/>
<dbReference type="KEGG" id="drg:H9K76_18650"/>
<dbReference type="Gene3D" id="3.30.429.10">
    <property type="entry name" value="Macrophage Migration Inhibitory Factor"/>
    <property type="match status" value="1"/>
</dbReference>
<protein>
    <submittedName>
        <fullName evidence="1">5-carboxymethyl-2-hydroxymuconate Delta-isomerase</fullName>
    </submittedName>
</protein>
<dbReference type="Pfam" id="PF02962">
    <property type="entry name" value="CHMI"/>
    <property type="match status" value="1"/>
</dbReference>
<dbReference type="EMBL" id="CP060714">
    <property type="protein sequence ID" value="QNN56531.1"/>
    <property type="molecule type" value="Genomic_DNA"/>
</dbReference>
<dbReference type="PANTHER" id="PTHR37950:SF1">
    <property type="entry name" value="4-HYDROXYPHENYLACETATE CATABOLISM PROTEIN"/>
    <property type="match status" value="1"/>
</dbReference>
<dbReference type="Proteomes" id="UP000515811">
    <property type="component" value="Chromosome"/>
</dbReference>
<keyword evidence="1" id="KW-0413">Isomerase</keyword>
<evidence type="ECO:0000313" key="1">
    <source>
        <dbReference type="EMBL" id="QNN56531.1"/>
    </source>
</evidence>